<evidence type="ECO:0000313" key="2">
    <source>
        <dbReference type="EMBL" id="MBB3194005.1"/>
    </source>
</evidence>
<dbReference type="Pfam" id="PF01323">
    <property type="entry name" value="DSBA"/>
    <property type="match status" value="1"/>
</dbReference>
<accession>A0ABR6GPQ1</accession>
<gene>
    <name evidence="2" type="ORF">FHS28_001390</name>
</gene>
<dbReference type="InterPro" id="IPR001853">
    <property type="entry name" value="DSBA-like_thioredoxin_dom"/>
</dbReference>
<evidence type="ECO:0000313" key="3">
    <source>
        <dbReference type="Proteomes" id="UP000574369"/>
    </source>
</evidence>
<dbReference type="SUPFAM" id="SSF52833">
    <property type="entry name" value="Thioredoxin-like"/>
    <property type="match status" value="1"/>
</dbReference>
<dbReference type="EMBL" id="JACHXO010000002">
    <property type="protein sequence ID" value="MBB3194005.1"/>
    <property type="molecule type" value="Genomic_DNA"/>
</dbReference>
<dbReference type="RefSeq" id="WP_088449897.1">
    <property type="nucleotide sequence ID" value="NZ_JACHXO010000002.1"/>
</dbReference>
<dbReference type="Gene3D" id="1.10.472.60">
    <property type="entry name" value="putative protein disulfide isomerase domain"/>
    <property type="match status" value="1"/>
</dbReference>
<name>A0ABR6GPQ1_9BURK</name>
<dbReference type="InterPro" id="IPR036249">
    <property type="entry name" value="Thioredoxin-like_sf"/>
</dbReference>
<comment type="caution">
    <text evidence="2">The sequence shown here is derived from an EMBL/GenBank/DDBJ whole genome shotgun (WGS) entry which is preliminary data.</text>
</comment>
<dbReference type="Gene3D" id="3.40.30.10">
    <property type="entry name" value="Glutaredoxin"/>
    <property type="match status" value="1"/>
</dbReference>
<evidence type="ECO:0000259" key="1">
    <source>
        <dbReference type="Pfam" id="PF01323"/>
    </source>
</evidence>
<proteinExistence type="predicted"/>
<organism evidence="2 3">
    <name type="scientific">Roseateles terrae</name>
    <dbReference type="NCBI Taxonomy" id="431060"/>
    <lineage>
        <taxon>Bacteria</taxon>
        <taxon>Pseudomonadati</taxon>
        <taxon>Pseudomonadota</taxon>
        <taxon>Betaproteobacteria</taxon>
        <taxon>Burkholderiales</taxon>
        <taxon>Sphaerotilaceae</taxon>
        <taxon>Roseateles</taxon>
    </lineage>
</organism>
<dbReference type="CDD" id="cd03025">
    <property type="entry name" value="DsbA_FrnE_like"/>
    <property type="match status" value="1"/>
</dbReference>
<dbReference type="PANTHER" id="PTHR13887">
    <property type="entry name" value="GLUTATHIONE S-TRANSFERASE KAPPA"/>
    <property type="match status" value="1"/>
</dbReference>
<sequence length="215" mass="23082">MNTQTQPGPTVLYVMDAYCGWCWGFSKRVSDFEVANRHRVAFAVISGGLFIGPRAAPLSHYPFIAEANDRIAAMTGAVFGDDYQAVLRQGDLVMDSLDAAAALAALRAQAPDRALHWAHALQAAFYERGESLSSVDTVAAVARAGGLDEAQVLRCLDDGTARSWALADFERAQRLGVSSYPTLLFVRGDAVHRLPGTGATLEALNRALDSLLGDR</sequence>
<protein>
    <recommendedName>
        <fullName evidence="1">DSBA-like thioredoxin domain-containing protein</fullName>
    </recommendedName>
</protein>
<keyword evidence="3" id="KW-1185">Reference proteome</keyword>
<dbReference type="PANTHER" id="PTHR13887:SF54">
    <property type="entry name" value="DSBA FAMILY PROTEIN"/>
    <property type="match status" value="1"/>
</dbReference>
<dbReference type="Proteomes" id="UP000574369">
    <property type="component" value="Unassembled WGS sequence"/>
</dbReference>
<reference evidence="2 3" key="1">
    <citation type="submission" date="2020-08" db="EMBL/GenBank/DDBJ databases">
        <title>Genomic Encyclopedia of Type Strains, Phase III (KMG-III): the genomes of soil and plant-associated and newly described type strains.</title>
        <authorList>
            <person name="Whitman W."/>
        </authorList>
    </citation>
    <scope>NUCLEOTIDE SEQUENCE [LARGE SCALE GENOMIC DNA]</scope>
    <source>
        <strain evidence="2 3">CECT 7247</strain>
    </source>
</reference>
<feature type="domain" description="DSBA-like thioredoxin" evidence="1">
    <location>
        <begin position="10"/>
        <end position="193"/>
    </location>
</feature>